<evidence type="ECO:0000313" key="2">
    <source>
        <dbReference type="EMBL" id="WVZ04189.1"/>
    </source>
</evidence>
<dbReference type="GO" id="GO:0005770">
    <property type="term" value="C:late endosome"/>
    <property type="evidence" value="ECO:0007669"/>
    <property type="project" value="TreeGrafter"/>
</dbReference>
<dbReference type="InterPro" id="IPR036322">
    <property type="entry name" value="WD40_repeat_dom_sf"/>
</dbReference>
<dbReference type="GO" id="GO:0006623">
    <property type="term" value="P:protein targeting to vacuole"/>
    <property type="evidence" value="ECO:0007669"/>
    <property type="project" value="InterPro"/>
</dbReference>
<accession>A0AAQ3RTP3</accession>
<dbReference type="Pfam" id="PF23411">
    <property type="entry name" value="Beta-prop_Vps41"/>
    <property type="match status" value="1"/>
</dbReference>
<feature type="domain" description="Vps41 beta-propeller" evidence="1">
    <location>
        <begin position="3"/>
        <end position="93"/>
    </location>
</feature>
<evidence type="ECO:0000259" key="1">
    <source>
        <dbReference type="Pfam" id="PF23411"/>
    </source>
</evidence>
<dbReference type="InterPro" id="IPR045111">
    <property type="entry name" value="Vps41/Vps8"/>
</dbReference>
<dbReference type="InterPro" id="IPR015943">
    <property type="entry name" value="WD40/YVTN_repeat-like_dom_sf"/>
</dbReference>
<dbReference type="GO" id="GO:0034058">
    <property type="term" value="P:endosomal vesicle fusion"/>
    <property type="evidence" value="ECO:0007669"/>
    <property type="project" value="TreeGrafter"/>
</dbReference>
<dbReference type="SUPFAM" id="SSF50978">
    <property type="entry name" value="WD40 repeat-like"/>
    <property type="match status" value="1"/>
</dbReference>
<protein>
    <recommendedName>
        <fullName evidence="1">Vps41 beta-propeller domain-containing protein</fullName>
    </recommendedName>
</protein>
<dbReference type="GO" id="GO:0016236">
    <property type="term" value="P:macroautophagy"/>
    <property type="evidence" value="ECO:0007669"/>
    <property type="project" value="TreeGrafter"/>
</dbReference>
<keyword evidence="3" id="KW-1185">Reference proteome</keyword>
<reference evidence="2 3" key="1">
    <citation type="journal article" date="2023" name="Life. Sci Alliance">
        <title>Evolutionary insights into 3D genome organization and epigenetic landscape of Vigna mungo.</title>
        <authorList>
            <person name="Junaid A."/>
            <person name="Singh B."/>
            <person name="Bhatia S."/>
        </authorList>
    </citation>
    <scope>NUCLEOTIDE SEQUENCE [LARGE SCALE GENOMIC DNA]</scope>
    <source>
        <strain evidence="2">Urdbean</strain>
    </source>
</reference>
<dbReference type="GO" id="GO:0030897">
    <property type="term" value="C:HOPS complex"/>
    <property type="evidence" value="ECO:0007669"/>
    <property type="project" value="TreeGrafter"/>
</dbReference>
<evidence type="ECO:0000313" key="3">
    <source>
        <dbReference type="Proteomes" id="UP001374535"/>
    </source>
</evidence>
<dbReference type="PANTHER" id="PTHR12616:SF1">
    <property type="entry name" value="VACUOLAR PROTEIN SORTING-ASSOCIATED PROTEIN 41 HOMOLOG"/>
    <property type="match status" value="1"/>
</dbReference>
<dbReference type="AlphaFoldDB" id="A0AAQ3RTP3"/>
<gene>
    <name evidence="2" type="ORF">V8G54_024995</name>
</gene>
<organism evidence="2 3">
    <name type="scientific">Vigna mungo</name>
    <name type="common">Black gram</name>
    <name type="synonym">Phaseolus mungo</name>
    <dbReference type="NCBI Taxonomy" id="3915"/>
    <lineage>
        <taxon>Eukaryota</taxon>
        <taxon>Viridiplantae</taxon>
        <taxon>Streptophyta</taxon>
        <taxon>Embryophyta</taxon>
        <taxon>Tracheophyta</taxon>
        <taxon>Spermatophyta</taxon>
        <taxon>Magnoliopsida</taxon>
        <taxon>eudicotyledons</taxon>
        <taxon>Gunneridae</taxon>
        <taxon>Pentapetalae</taxon>
        <taxon>rosids</taxon>
        <taxon>fabids</taxon>
        <taxon>Fabales</taxon>
        <taxon>Fabaceae</taxon>
        <taxon>Papilionoideae</taxon>
        <taxon>50 kb inversion clade</taxon>
        <taxon>NPAAA clade</taxon>
        <taxon>indigoferoid/millettioid clade</taxon>
        <taxon>Phaseoleae</taxon>
        <taxon>Vigna</taxon>
    </lineage>
</organism>
<name>A0AAQ3RTP3_VIGMU</name>
<dbReference type="Gene3D" id="2.130.10.10">
    <property type="entry name" value="YVTN repeat-like/Quinoprotein amine dehydrogenase"/>
    <property type="match status" value="1"/>
</dbReference>
<dbReference type="GO" id="GO:0009267">
    <property type="term" value="P:cellular response to starvation"/>
    <property type="evidence" value="ECO:0007669"/>
    <property type="project" value="TreeGrafter"/>
</dbReference>
<dbReference type="EMBL" id="CP144694">
    <property type="protein sequence ID" value="WVZ04189.1"/>
    <property type="molecule type" value="Genomic_DNA"/>
</dbReference>
<dbReference type="Proteomes" id="UP001374535">
    <property type="component" value="Chromosome 7"/>
</dbReference>
<sequence length="113" mass="12646">MDVKEFSAHASVVNDLSFDTEGEYIGSCSDDGSVVINSLFTDEKLKFDYHRPMKAVALDPDYAKKMSRRFVAGGLAGHLYLNSKKWLGYRDQVCQNVLILEISILYSTVLSVC</sequence>
<proteinExistence type="predicted"/>
<dbReference type="PANTHER" id="PTHR12616">
    <property type="entry name" value="VACUOLAR PROTEIN SORTING VPS41"/>
    <property type="match status" value="1"/>
</dbReference>
<dbReference type="InterPro" id="IPR057780">
    <property type="entry name" value="Beta-prop_Vps41"/>
</dbReference>